<accession>A0A7X0JPH6</accession>
<name>A0A7X0JPH6_9GAMM</name>
<evidence type="ECO:0000313" key="3">
    <source>
        <dbReference type="EMBL" id="MBB6519905.1"/>
    </source>
</evidence>
<feature type="chain" id="PRO_5030802476" description="DUF4426 domain-containing protein" evidence="1">
    <location>
        <begin position="27"/>
        <end position="155"/>
    </location>
</feature>
<sequence>MRYTKPSLLSVFLGLLIYCLSINSHAQEARELGKPYEEFGEYKIFFSVFNSSFIPPEIAKAYELVRGSNRALVNIAVLKNGQIRGSKAAVSGEFKNLIQQTRELEFKEIKEQNAVYYLAPLRFDNEEVIHFNITVTPEGSEESHSFSFHRKMNTD</sequence>
<comment type="caution">
    <text evidence="3">The sequence shown here is derived from an EMBL/GenBank/DDBJ whole genome shotgun (WGS) entry which is preliminary data.</text>
</comment>
<dbReference type="RefSeq" id="WP_166852795.1">
    <property type="nucleotide sequence ID" value="NZ_JAAONY010000001.1"/>
</dbReference>
<dbReference type="Proteomes" id="UP000528457">
    <property type="component" value="Unassembled WGS sequence"/>
</dbReference>
<dbReference type="InterPro" id="IPR025218">
    <property type="entry name" value="DUF4426"/>
</dbReference>
<reference evidence="3 4" key="1">
    <citation type="submission" date="2020-08" db="EMBL/GenBank/DDBJ databases">
        <title>Genomic Encyclopedia of Type Strains, Phase IV (KMG-IV): sequencing the most valuable type-strain genomes for metagenomic binning, comparative biology and taxonomic classification.</title>
        <authorList>
            <person name="Goeker M."/>
        </authorList>
    </citation>
    <scope>NUCLEOTIDE SEQUENCE [LARGE SCALE GENOMIC DNA]</scope>
    <source>
        <strain evidence="3 4">DSM 22368</strain>
    </source>
</reference>
<organism evidence="3 4">
    <name type="scientific">Pseudoteredinibacter isoporae</name>
    <dbReference type="NCBI Taxonomy" id="570281"/>
    <lineage>
        <taxon>Bacteria</taxon>
        <taxon>Pseudomonadati</taxon>
        <taxon>Pseudomonadota</taxon>
        <taxon>Gammaproteobacteria</taxon>
        <taxon>Cellvibrionales</taxon>
        <taxon>Cellvibrionaceae</taxon>
        <taxon>Pseudoteredinibacter</taxon>
    </lineage>
</organism>
<feature type="signal peptide" evidence="1">
    <location>
        <begin position="1"/>
        <end position="26"/>
    </location>
</feature>
<protein>
    <recommendedName>
        <fullName evidence="2">DUF4426 domain-containing protein</fullName>
    </recommendedName>
</protein>
<feature type="domain" description="DUF4426" evidence="2">
    <location>
        <begin position="37"/>
        <end position="154"/>
    </location>
</feature>
<dbReference type="Pfam" id="PF14467">
    <property type="entry name" value="DUF4426"/>
    <property type="match status" value="1"/>
</dbReference>
<keyword evidence="1" id="KW-0732">Signal</keyword>
<proteinExistence type="predicted"/>
<evidence type="ECO:0000256" key="1">
    <source>
        <dbReference type="SAM" id="SignalP"/>
    </source>
</evidence>
<dbReference type="InParanoid" id="A0A7X0JPH6"/>
<gene>
    <name evidence="3" type="ORF">HNR48_000183</name>
</gene>
<dbReference type="EMBL" id="JACHHT010000001">
    <property type="protein sequence ID" value="MBB6519905.1"/>
    <property type="molecule type" value="Genomic_DNA"/>
</dbReference>
<evidence type="ECO:0000313" key="4">
    <source>
        <dbReference type="Proteomes" id="UP000528457"/>
    </source>
</evidence>
<evidence type="ECO:0000259" key="2">
    <source>
        <dbReference type="Pfam" id="PF14467"/>
    </source>
</evidence>
<dbReference type="AlphaFoldDB" id="A0A7X0JPH6"/>
<keyword evidence="4" id="KW-1185">Reference proteome</keyword>
<dbReference type="Gene3D" id="2.60.40.3340">
    <property type="entry name" value="Domain of unknown function DUF4426"/>
    <property type="match status" value="1"/>
</dbReference>